<dbReference type="InterPro" id="IPR050559">
    <property type="entry name" value="P-Pant_transferase_sf"/>
</dbReference>
<dbReference type="InterPro" id="IPR037143">
    <property type="entry name" value="4-PPantetheinyl_Trfase_dom_sf"/>
</dbReference>
<protein>
    <submittedName>
        <fullName evidence="4">4'-phosphopantetheinyl transferase superfamily protein</fullName>
    </submittedName>
</protein>
<dbReference type="GO" id="GO:0016740">
    <property type="term" value="F:transferase activity"/>
    <property type="evidence" value="ECO:0007669"/>
    <property type="project" value="UniProtKB-KW"/>
</dbReference>
<sequence>MPFNSPVSSYDSVRPVRPVRPVVEPWGPASPLPAPGDLPGRGEVAVWLLRIPESAGAAAAFDGALDAEEIRRTARFRDREHRERYVTSHVVLRLLLGGYLGVDPAAVEYTRELCGMPDCDKPHGRPAVAGVPGLHFSMSHAADAALYAVATDVVGADIDTLRTRRGGADLTGHLHPDEQAAIAALPPAMREEAFLSCWVRKEAYLKGIGTGLPGGIAANHVGLAEGLAPDGSRTPAGWAIADVDAPEDYQAAVAVRTGGGAADQPVVTLRHVRLG</sequence>
<evidence type="ECO:0000256" key="2">
    <source>
        <dbReference type="ARBA" id="ARBA00022679"/>
    </source>
</evidence>
<evidence type="ECO:0000313" key="4">
    <source>
        <dbReference type="EMBL" id="MBH5335044.1"/>
    </source>
</evidence>
<keyword evidence="2 4" id="KW-0808">Transferase</keyword>
<organism evidence="4 5">
    <name type="scientific">Streptomyces pactum</name>
    <dbReference type="NCBI Taxonomy" id="68249"/>
    <lineage>
        <taxon>Bacteria</taxon>
        <taxon>Bacillati</taxon>
        <taxon>Actinomycetota</taxon>
        <taxon>Actinomycetes</taxon>
        <taxon>Kitasatosporales</taxon>
        <taxon>Streptomycetaceae</taxon>
        <taxon>Streptomyces</taxon>
    </lineage>
</organism>
<dbReference type="SUPFAM" id="SSF56214">
    <property type="entry name" value="4'-phosphopantetheinyl transferase"/>
    <property type="match status" value="2"/>
</dbReference>
<dbReference type="PANTHER" id="PTHR12215">
    <property type="entry name" value="PHOSPHOPANTETHEINE TRANSFERASE"/>
    <property type="match status" value="1"/>
</dbReference>
<dbReference type="InterPro" id="IPR008278">
    <property type="entry name" value="4-PPantetheinyl_Trfase_dom"/>
</dbReference>
<evidence type="ECO:0000259" key="3">
    <source>
        <dbReference type="Pfam" id="PF01648"/>
    </source>
</evidence>
<dbReference type="EMBL" id="JACYXC010000001">
    <property type="protein sequence ID" value="MBH5335044.1"/>
    <property type="molecule type" value="Genomic_DNA"/>
</dbReference>
<dbReference type="Proteomes" id="UP000807371">
    <property type="component" value="Unassembled WGS sequence"/>
</dbReference>
<proteinExistence type="inferred from homology"/>
<name>A0ABS0NIX4_9ACTN</name>
<evidence type="ECO:0000313" key="5">
    <source>
        <dbReference type="Proteomes" id="UP000807371"/>
    </source>
</evidence>
<accession>A0ABS0NIX4</accession>
<evidence type="ECO:0000256" key="1">
    <source>
        <dbReference type="ARBA" id="ARBA00010990"/>
    </source>
</evidence>
<dbReference type="Gene3D" id="3.90.470.20">
    <property type="entry name" value="4'-phosphopantetheinyl transferase domain"/>
    <property type="match status" value="2"/>
</dbReference>
<reference evidence="4 5" key="1">
    <citation type="submission" date="2020-09" db="EMBL/GenBank/DDBJ databases">
        <title>Biosynthesis of the nuclear factor of activated T cells inhibitor NFAT-133 and its congeners in Streptomyces pactum.</title>
        <authorList>
            <person name="Zhou W."/>
            <person name="Posri P."/>
            <person name="Abugrain M.E."/>
            <person name="Weisberg A.J."/>
            <person name="Chang J.H."/>
            <person name="Mahmud T."/>
        </authorList>
    </citation>
    <scope>NUCLEOTIDE SEQUENCE [LARGE SCALE GENOMIC DNA]</scope>
    <source>
        <strain evidence="4 5">ATCC 27456</strain>
    </source>
</reference>
<dbReference type="Pfam" id="PF01648">
    <property type="entry name" value="ACPS"/>
    <property type="match status" value="1"/>
</dbReference>
<keyword evidence="5" id="KW-1185">Reference proteome</keyword>
<comment type="similarity">
    <text evidence="1">Belongs to the P-Pant transferase superfamily. Gsp/Sfp/HetI/AcpT family.</text>
</comment>
<comment type="caution">
    <text evidence="4">The sequence shown here is derived from an EMBL/GenBank/DDBJ whole genome shotgun (WGS) entry which is preliminary data.</text>
</comment>
<dbReference type="RefSeq" id="WP_197988656.1">
    <property type="nucleotide sequence ID" value="NZ_JACYXC010000001.1"/>
</dbReference>
<gene>
    <name evidence="4" type="ORF">IHE55_09655</name>
</gene>
<feature type="domain" description="4'-phosphopantetheinyl transferase" evidence="3">
    <location>
        <begin position="154"/>
        <end position="229"/>
    </location>
</feature>
<dbReference type="PANTHER" id="PTHR12215:SF10">
    <property type="entry name" value="L-AMINOADIPATE-SEMIALDEHYDE DEHYDROGENASE-PHOSPHOPANTETHEINYL TRANSFERASE"/>
    <property type="match status" value="1"/>
</dbReference>